<dbReference type="SUPFAM" id="SSF48452">
    <property type="entry name" value="TPR-like"/>
    <property type="match status" value="1"/>
</dbReference>
<reference evidence="1 2" key="1">
    <citation type="submission" date="2019-11" db="EMBL/GenBank/DDBJ databases">
        <title>Draft genome of Amycolatopsis RM579.</title>
        <authorList>
            <person name="Duangmal K."/>
            <person name="Mingma R."/>
        </authorList>
    </citation>
    <scope>NUCLEOTIDE SEQUENCE [LARGE SCALE GENOMIC DNA]</scope>
    <source>
        <strain evidence="1 2">RM579</strain>
    </source>
</reference>
<protein>
    <submittedName>
        <fullName evidence="1">Tetratricopeptide repeat protein</fullName>
    </submittedName>
</protein>
<evidence type="ECO:0000313" key="1">
    <source>
        <dbReference type="EMBL" id="MTD55398.1"/>
    </source>
</evidence>
<dbReference type="InterPro" id="IPR019734">
    <property type="entry name" value="TPR_rpt"/>
</dbReference>
<dbReference type="AlphaFoldDB" id="A0A6N7YTY9"/>
<dbReference type="SMART" id="SM00028">
    <property type="entry name" value="TPR"/>
    <property type="match status" value="4"/>
</dbReference>
<dbReference type="Pfam" id="PF13374">
    <property type="entry name" value="TPR_10"/>
    <property type="match status" value="1"/>
</dbReference>
<dbReference type="EMBL" id="WMBA01000020">
    <property type="protein sequence ID" value="MTD55398.1"/>
    <property type="molecule type" value="Genomic_DNA"/>
</dbReference>
<dbReference type="RefSeq" id="WP_154757572.1">
    <property type="nucleotide sequence ID" value="NZ_WMBA01000020.1"/>
</dbReference>
<name>A0A6N7YTY9_9PSEU</name>
<dbReference type="Proteomes" id="UP000440096">
    <property type="component" value="Unassembled WGS sequence"/>
</dbReference>
<gene>
    <name evidence="1" type="ORF">GKO32_15630</name>
</gene>
<accession>A0A6N7YTY9</accession>
<dbReference type="Pfam" id="PF13424">
    <property type="entry name" value="TPR_12"/>
    <property type="match status" value="1"/>
</dbReference>
<dbReference type="InterPro" id="IPR011990">
    <property type="entry name" value="TPR-like_helical_dom_sf"/>
</dbReference>
<organism evidence="1 2">
    <name type="scientific">Amycolatopsis pithecellobii</name>
    <dbReference type="NCBI Taxonomy" id="664692"/>
    <lineage>
        <taxon>Bacteria</taxon>
        <taxon>Bacillati</taxon>
        <taxon>Actinomycetota</taxon>
        <taxon>Actinomycetes</taxon>
        <taxon>Pseudonocardiales</taxon>
        <taxon>Pseudonocardiaceae</taxon>
        <taxon>Amycolatopsis</taxon>
    </lineage>
</organism>
<keyword evidence="2" id="KW-1185">Reference proteome</keyword>
<evidence type="ECO:0000313" key="2">
    <source>
        <dbReference type="Proteomes" id="UP000440096"/>
    </source>
</evidence>
<sequence length="655" mass="70900">MELERQWPAMLPDPVRLLVGRTREARLLDELAGTETVAVTGPRGAGKTALISWWATRAEHRFPGGCLYADLNGTAGHTEAILAGFLRRLGVSHTSTAPAELPGLFRLVTENRRILVVLDNAVSAAQVHALRPGPGNGIVVTSRDALPGFAGTTLALGPLSIEECQRLLSTVAGADRVAGDPEATQRVIHLCARLPLPLRLAGDQLAARENLTMARLAEELDAGGATTRVRRPIDAGVSVAMDAGYRTLSPEAAKTFRLLGSQPCGALHLFAITALTDLGVPSTKDAVDELVRCGLVERTGKRYRTAGPVGEYPSEPELAAARRRLLRWYAAMTYVASDALAPDWAGAAMKIDTTGLTLPEFSGTDYRAPLSWLDNEFPAAVALLHATKTEISQAWQLPVLYLPYLYLTKRWQSCLDFAGTAVKIADASGSAVARARSLHAFSWVLHELNRDEEALPHLREARKLHEGIDDARGSALTAHMHGEVLTALGFYPDARERLDDALGHFRQSGWRFGTAIALASKAATLEKEGWPALAFEAAREALAISGELRIWPLEGRSHHQLALLHQRNNEPHAAAVHFTKAIELRRATGEHWGEADSLLSLAEVLAGTGKHAEARDALQQSRRIFTELHDPQTLVVDAALTNLDVSRKPADGRES</sequence>
<dbReference type="InterPro" id="IPR027417">
    <property type="entry name" value="P-loop_NTPase"/>
</dbReference>
<dbReference type="SUPFAM" id="SSF52540">
    <property type="entry name" value="P-loop containing nucleoside triphosphate hydrolases"/>
    <property type="match status" value="1"/>
</dbReference>
<comment type="caution">
    <text evidence="1">The sequence shown here is derived from an EMBL/GenBank/DDBJ whole genome shotgun (WGS) entry which is preliminary data.</text>
</comment>
<proteinExistence type="predicted"/>
<dbReference type="PANTHER" id="PTHR47691:SF3">
    <property type="entry name" value="HTH-TYPE TRANSCRIPTIONAL REGULATOR RV0890C-RELATED"/>
    <property type="match status" value="1"/>
</dbReference>
<dbReference type="Gene3D" id="3.40.50.300">
    <property type="entry name" value="P-loop containing nucleotide triphosphate hydrolases"/>
    <property type="match status" value="1"/>
</dbReference>
<dbReference type="OrthoDB" id="581105at2"/>
<dbReference type="PANTHER" id="PTHR47691">
    <property type="entry name" value="REGULATOR-RELATED"/>
    <property type="match status" value="1"/>
</dbReference>
<dbReference type="Gene3D" id="1.25.40.10">
    <property type="entry name" value="Tetratricopeptide repeat domain"/>
    <property type="match status" value="1"/>
</dbReference>
<dbReference type="PRINTS" id="PR00364">
    <property type="entry name" value="DISEASERSIST"/>
</dbReference>